<proteinExistence type="predicted"/>
<keyword evidence="3" id="KW-1185">Reference proteome</keyword>
<sequence length="132" mass="15001">MSSSMINVMEIKEDTSSKLSHIPTDMTCETKISVWQSQNERRSQSNSRSKSLNKVKDQESSHHSQVPKIIDQGVKDLNYKSTTSNTPINKRAKETIARCKREVMTKFLEWSSGQATWSGGQDVRVVPKGLEW</sequence>
<evidence type="ECO:0000313" key="2">
    <source>
        <dbReference type="EMBL" id="GJS74047.1"/>
    </source>
</evidence>
<organism evidence="2 3">
    <name type="scientific">Tanacetum coccineum</name>
    <dbReference type="NCBI Taxonomy" id="301880"/>
    <lineage>
        <taxon>Eukaryota</taxon>
        <taxon>Viridiplantae</taxon>
        <taxon>Streptophyta</taxon>
        <taxon>Embryophyta</taxon>
        <taxon>Tracheophyta</taxon>
        <taxon>Spermatophyta</taxon>
        <taxon>Magnoliopsida</taxon>
        <taxon>eudicotyledons</taxon>
        <taxon>Gunneridae</taxon>
        <taxon>Pentapetalae</taxon>
        <taxon>asterids</taxon>
        <taxon>campanulids</taxon>
        <taxon>Asterales</taxon>
        <taxon>Asteraceae</taxon>
        <taxon>Asteroideae</taxon>
        <taxon>Anthemideae</taxon>
        <taxon>Anthemidinae</taxon>
        <taxon>Tanacetum</taxon>
    </lineage>
</organism>
<gene>
    <name evidence="2" type="ORF">Tco_0706888</name>
</gene>
<comment type="caution">
    <text evidence="2">The sequence shown here is derived from an EMBL/GenBank/DDBJ whole genome shotgun (WGS) entry which is preliminary data.</text>
</comment>
<feature type="region of interest" description="Disordered" evidence="1">
    <location>
        <begin position="32"/>
        <end position="92"/>
    </location>
</feature>
<reference evidence="2" key="2">
    <citation type="submission" date="2022-01" db="EMBL/GenBank/DDBJ databases">
        <authorList>
            <person name="Yamashiro T."/>
            <person name="Shiraishi A."/>
            <person name="Satake H."/>
            <person name="Nakayama K."/>
        </authorList>
    </citation>
    <scope>NUCLEOTIDE SEQUENCE</scope>
</reference>
<name>A0ABQ4YA92_9ASTR</name>
<dbReference type="Proteomes" id="UP001151760">
    <property type="component" value="Unassembled WGS sequence"/>
</dbReference>
<protein>
    <submittedName>
        <fullName evidence="2">Uncharacterized protein</fullName>
    </submittedName>
</protein>
<reference evidence="2" key="1">
    <citation type="journal article" date="2022" name="Int. J. Mol. Sci.">
        <title>Draft Genome of Tanacetum Coccineum: Genomic Comparison of Closely Related Tanacetum-Family Plants.</title>
        <authorList>
            <person name="Yamashiro T."/>
            <person name="Shiraishi A."/>
            <person name="Nakayama K."/>
            <person name="Satake H."/>
        </authorList>
    </citation>
    <scope>NUCLEOTIDE SEQUENCE</scope>
</reference>
<evidence type="ECO:0000313" key="3">
    <source>
        <dbReference type="Proteomes" id="UP001151760"/>
    </source>
</evidence>
<accession>A0ABQ4YA92</accession>
<evidence type="ECO:0000256" key="1">
    <source>
        <dbReference type="SAM" id="MobiDB-lite"/>
    </source>
</evidence>
<dbReference type="EMBL" id="BQNB010010201">
    <property type="protein sequence ID" value="GJS74047.1"/>
    <property type="molecule type" value="Genomic_DNA"/>
</dbReference>
<feature type="compositionally biased region" description="Polar residues" evidence="1">
    <location>
        <begin position="79"/>
        <end position="88"/>
    </location>
</feature>